<reference evidence="1 2" key="1">
    <citation type="submission" date="2013-07" db="EMBL/GenBank/DDBJ databases">
        <authorList>
            <consortium name="DOE Joint Genome Institute"/>
            <person name="Reeve W."/>
            <person name="Huntemann M."/>
            <person name="Han J."/>
            <person name="Chen A."/>
            <person name="Kyrpides N."/>
            <person name="Mavromatis K."/>
            <person name="Markowitz V."/>
            <person name="Palaniappan K."/>
            <person name="Ivanova N."/>
            <person name="Schaumberg A."/>
            <person name="Pati A."/>
            <person name="Liolios K."/>
            <person name="Nordberg H.P."/>
            <person name="Cantor M.N."/>
            <person name="Hua S.X."/>
            <person name="Woyke T."/>
        </authorList>
    </citation>
    <scope>NUCLEOTIDE SEQUENCE [LARGE SCALE GENOMIC DNA]</scope>
    <source>
        <strain evidence="1 2">DSM 43889</strain>
    </source>
</reference>
<dbReference type="InterPro" id="IPR019933">
    <property type="entry name" value="DivIVA_domain"/>
</dbReference>
<gene>
    <name evidence="1" type="ORF">G443_002689</name>
</gene>
<evidence type="ECO:0000313" key="1">
    <source>
        <dbReference type="EMBL" id="MCP2332419.1"/>
    </source>
</evidence>
<organism evidence="1 2">
    <name type="scientific">Actinoalloteichus caeruleus DSM 43889</name>
    <dbReference type="NCBI Taxonomy" id="1120930"/>
    <lineage>
        <taxon>Bacteria</taxon>
        <taxon>Bacillati</taxon>
        <taxon>Actinomycetota</taxon>
        <taxon>Actinomycetes</taxon>
        <taxon>Pseudonocardiales</taxon>
        <taxon>Pseudonocardiaceae</taxon>
        <taxon>Actinoalloteichus</taxon>
        <taxon>Actinoalloteichus cyanogriseus</taxon>
    </lineage>
</organism>
<keyword evidence="2" id="KW-1185">Reference proteome</keyword>
<name>A0ABT1JJE2_ACTCY</name>
<accession>A0ABT1JJE2</accession>
<dbReference type="Gene3D" id="6.10.250.660">
    <property type="match status" value="2"/>
</dbReference>
<dbReference type="NCBIfam" id="TIGR03544">
    <property type="entry name" value="DivI1A_domain"/>
    <property type="match status" value="2"/>
</dbReference>
<sequence length="88" mass="9945">MGLTAADVSNVVIRKSPRLLRSRGYDVDEVDSFLRLVVEALDGHSRLTARDVRRVAFRGPPTGRRGYHRDDVDGLLDLVEMALRERGR</sequence>
<comment type="caution">
    <text evidence="1">The sequence shown here is derived from an EMBL/GenBank/DDBJ whole genome shotgun (WGS) entry which is preliminary data.</text>
</comment>
<dbReference type="EMBL" id="AUBJ02000001">
    <property type="protein sequence ID" value="MCP2332419.1"/>
    <property type="molecule type" value="Genomic_DNA"/>
</dbReference>
<proteinExistence type="predicted"/>
<evidence type="ECO:0000313" key="2">
    <source>
        <dbReference type="Proteomes" id="UP000791080"/>
    </source>
</evidence>
<dbReference type="RefSeq" id="WP_026417408.1">
    <property type="nucleotide sequence ID" value="NZ_AUBJ02000001.1"/>
</dbReference>
<protein>
    <submittedName>
        <fullName evidence="1">DivIVA domain-containing protein</fullName>
    </submittedName>
</protein>
<dbReference type="Proteomes" id="UP000791080">
    <property type="component" value="Unassembled WGS sequence"/>
</dbReference>
<reference evidence="1 2" key="2">
    <citation type="submission" date="2022-06" db="EMBL/GenBank/DDBJ databases">
        <title>Genomic Encyclopedia of Type Strains, Phase I: the one thousand microbial genomes (KMG-I) project.</title>
        <authorList>
            <person name="Kyrpides N."/>
        </authorList>
    </citation>
    <scope>NUCLEOTIDE SEQUENCE [LARGE SCALE GENOMIC DNA]</scope>
    <source>
        <strain evidence="1 2">DSM 43889</strain>
    </source>
</reference>